<evidence type="ECO:0000256" key="7">
    <source>
        <dbReference type="HAMAP-Rule" id="MF_00108"/>
    </source>
</evidence>
<dbReference type="SUPFAM" id="SSF53448">
    <property type="entry name" value="Nucleotide-diphospho-sugar transferases"/>
    <property type="match status" value="1"/>
</dbReference>
<gene>
    <name evidence="7" type="primary">ispD</name>
    <name evidence="8" type="ORF">HNP65_001733</name>
</gene>
<evidence type="ECO:0000313" key="9">
    <source>
        <dbReference type="Proteomes" id="UP000555828"/>
    </source>
</evidence>
<dbReference type="AlphaFoldDB" id="A0A841GTI6"/>
<dbReference type="PANTHER" id="PTHR32125">
    <property type="entry name" value="2-C-METHYL-D-ERYTHRITOL 4-PHOSPHATE CYTIDYLYLTRANSFERASE, CHLOROPLASTIC"/>
    <property type="match status" value="1"/>
</dbReference>
<feature type="site" description="Positions MEP for the nucleophilic attack" evidence="7">
    <location>
        <position position="152"/>
    </location>
</feature>
<comment type="caution">
    <text evidence="8">The sequence shown here is derived from an EMBL/GenBank/DDBJ whole genome shotgun (WGS) entry which is preliminary data.</text>
</comment>
<dbReference type="Pfam" id="PF01128">
    <property type="entry name" value="IspD"/>
    <property type="match status" value="1"/>
</dbReference>
<reference evidence="8 9" key="1">
    <citation type="submission" date="2020-08" db="EMBL/GenBank/DDBJ databases">
        <title>Genomic Encyclopedia of Type Strains, Phase IV (KMG-IV): sequencing the most valuable type-strain genomes for metagenomic binning, comparative biology and taxonomic classification.</title>
        <authorList>
            <person name="Goeker M."/>
        </authorList>
    </citation>
    <scope>NUCLEOTIDE SEQUENCE [LARGE SCALE GENOMIC DNA]</scope>
    <source>
        <strain evidence="8 9">DSM 13481</strain>
    </source>
</reference>
<evidence type="ECO:0000256" key="3">
    <source>
        <dbReference type="ARBA" id="ARBA00009789"/>
    </source>
</evidence>
<accession>A0A841GTI6</accession>
<comment type="pathway">
    <text evidence="2 7">Isoprenoid biosynthesis; isopentenyl diphosphate biosynthesis via DXP pathway; isopentenyl diphosphate from 1-deoxy-D-xylulose 5-phosphate: step 2/6.</text>
</comment>
<feature type="site" description="Transition state stabilizer" evidence="7">
    <location>
        <position position="21"/>
    </location>
</feature>
<dbReference type="InterPro" id="IPR034683">
    <property type="entry name" value="IspD/TarI"/>
</dbReference>
<dbReference type="PANTHER" id="PTHR32125:SF8">
    <property type="entry name" value="RIBITOL-5-PHOSPHATE CYTIDYLYLTRANSFERASE"/>
    <property type="match status" value="1"/>
</dbReference>
<evidence type="ECO:0000256" key="5">
    <source>
        <dbReference type="ARBA" id="ARBA00022695"/>
    </source>
</evidence>
<dbReference type="CDD" id="cd02516">
    <property type="entry name" value="CDP-ME_synthetase"/>
    <property type="match status" value="1"/>
</dbReference>
<name>A0A841GTI6_9BACT</name>
<dbReference type="InterPro" id="IPR001228">
    <property type="entry name" value="IspD"/>
</dbReference>
<comment type="similarity">
    <text evidence="3 7">Belongs to the IspD/TarI cytidylyltransferase family. IspD subfamily.</text>
</comment>
<dbReference type="Gene3D" id="3.90.550.10">
    <property type="entry name" value="Spore Coat Polysaccharide Biosynthesis Protein SpsA, Chain A"/>
    <property type="match status" value="1"/>
</dbReference>
<dbReference type="UniPathway" id="UPA00056">
    <property type="reaction ID" value="UER00093"/>
</dbReference>
<dbReference type="RefSeq" id="WP_184619858.1">
    <property type="nucleotide sequence ID" value="NZ_JACHEX010000005.1"/>
</dbReference>
<dbReference type="InterPro" id="IPR018294">
    <property type="entry name" value="ISPD_synthase_CS"/>
</dbReference>
<dbReference type="PROSITE" id="PS01295">
    <property type="entry name" value="ISPD"/>
    <property type="match status" value="1"/>
</dbReference>
<protein>
    <recommendedName>
        <fullName evidence="7">2-C-methyl-D-erythritol 4-phosphate cytidylyltransferase</fullName>
        <ecNumber evidence="7">2.7.7.60</ecNumber>
    </recommendedName>
    <alternativeName>
        <fullName evidence="7">4-diphosphocytidyl-2C-methyl-D-erythritol synthase</fullName>
    </alternativeName>
    <alternativeName>
        <fullName evidence="7">MEP cytidylyltransferase</fullName>
        <shortName evidence="7">MCT</shortName>
    </alternativeName>
</protein>
<dbReference type="EMBL" id="JACHEX010000005">
    <property type="protein sequence ID" value="MBB6063269.1"/>
    <property type="molecule type" value="Genomic_DNA"/>
</dbReference>
<proteinExistence type="inferred from homology"/>
<evidence type="ECO:0000256" key="6">
    <source>
        <dbReference type="ARBA" id="ARBA00023229"/>
    </source>
</evidence>
<dbReference type="GO" id="GO:0019288">
    <property type="term" value="P:isopentenyl diphosphate biosynthetic process, methylerythritol 4-phosphate pathway"/>
    <property type="evidence" value="ECO:0007669"/>
    <property type="project" value="UniProtKB-UniRule"/>
</dbReference>
<dbReference type="NCBIfam" id="NF001183">
    <property type="entry name" value="PRK00155.1-3"/>
    <property type="match status" value="1"/>
</dbReference>
<dbReference type="InterPro" id="IPR050088">
    <property type="entry name" value="IspD/TarI_cytidylyltransf_bact"/>
</dbReference>
<dbReference type="InterPro" id="IPR029044">
    <property type="entry name" value="Nucleotide-diphossugar_trans"/>
</dbReference>
<comment type="function">
    <text evidence="7">Catalyzes the formation of 4-diphosphocytidyl-2-C-methyl-D-erythritol from CTP and 2-C-methyl-D-erythritol 4-phosphate (MEP).</text>
</comment>
<keyword evidence="5 7" id="KW-0548">Nucleotidyltransferase</keyword>
<dbReference type="FunFam" id="3.90.550.10:FF:000003">
    <property type="entry name" value="2-C-methyl-D-erythritol 4-phosphate cytidylyltransferase"/>
    <property type="match status" value="1"/>
</dbReference>
<keyword evidence="9" id="KW-1185">Reference proteome</keyword>
<dbReference type="Proteomes" id="UP000555828">
    <property type="component" value="Unassembled WGS sequence"/>
</dbReference>
<keyword evidence="4 7" id="KW-0808">Transferase</keyword>
<evidence type="ECO:0000256" key="1">
    <source>
        <dbReference type="ARBA" id="ARBA00001282"/>
    </source>
</evidence>
<keyword evidence="6 7" id="KW-0414">Isoprene biosynthesis</keyword>
<comment type="catalytic activity">
    <reaction evidence="1 7">
        <text>2-C-methyl-D-erythritol 4-phosphate + CTP + H(+) = 4-CDP-2-C-methyl-D-erythritol + diphosphate</text>
        <dbReference type="Rhea" id="RHEA:13429"/>
        <dbReference type="ChEBI" id="CHEBI:15378"/>
        <dbReference type="ChEBI" id="CHEBI:33019"/>
        <dbReference type="ChEBI" id="CHEBI:37563"/>
        <dbReference type="ChEBI" id="CHEBI:57823"/>
        <dbReference type="ChEBI" id="CHEBI:58262"/>
        <dbReference type="EC" id="2.7.7.60"/>
    </reaction>
</comment>
<dbReference type="EC" id="2.7.7.60" evidence="7"/>
<dbReference type="HAMAP" id="MF_00108">
    <property type="entry name" value="IspD"/>
    <property type="match status" value="1"/>
</dbReference>
<evidence type="ECO:0000256" key="4">
    <source>
        <dbReference type="ARBA" id="ARBA00022679"/>
    </source>
</evidence>
<sequence>MIVGVILFGGKGTRFSKAFPKQFLKFNGRTLMEHTVEKFLLDCFDFLVVVSNRDYINKSVEVLKNFEKKIYIIEGGKTREYSTFNAIKFLENKIDLNDIVLIHDGARPFVNKDIIEKNIENAKKFGATVTAIPSENTIAVVESDFILSVPKRESIFIIQTPQTFKYGVLKDSFSKFSNRLDNFTDDGSVVLASGYKVSITEGNKKNIKITTVEDLHLMGVDKIVGG</sequence>
<feature type="site" description="Positions MEP for the nucleophilic attack" evidence="7">
    <location>
        <position position="208"/>
    </location>
</feature>
<feature type="site" description="Transition state stabilizer" evidence="7">
    <location>
        <position position="14"/>
    </location>
</feature>
<evidence type="ECO:0000256" key="2">
    <source>
        <dbReference type="ARBA" id="ARBA00004787"/>
    </source>
</evidence>
<evidence type="ECO:0000313" key="8">
    <source>
        <dbReference type="EMBL" id="MBB6063269.1"/>
    </source>
</evidence>
<organism evidence="8 9">
    <name type="scientific">Thermosipho japonicus</name>
    <dbReference type="NCBI Taxonomy" id="90323"/>
    <lineage>
        <taxon>Bacteria</taxon>
        <taxon>Thermotogati</taxon>
        <taxon>Thermotogota</taxon>
        <taxon>Thermotogae</taxon>
        <taxon>Thermotogales</taxon>
        <taxon>Fervidobacteriaceae</taxon>
        <taxon>Thermosipho</taxon>
    </lineage>
</organism>
<dbReference type="NCBIfam" id="TIGR00453">
    <property type="entry name" value="ispD"/>
    <property type="match status" value="1"/>
</dbReference>
<dbReference type="GO" id="GO:0050518">
    <property type="term" value="F:2-C-methyl-D-erythritol 4-phosphate cytidylyltransferase activity"/>
    <property type="evidence" value="ECO:0007669"/>
    <property type="project" value="UniProtKB-UniRule"/>
</dbReference>